<evidence type="ECO:0000313" key="1">
    <source>
        <dbReference type="EMBL" id="TFK50749.1"/>
    </source>
</evidence>
<dbReference type="Proteomes" id="UP000305948">
    <property type="component" value="Unassembled WGS sequence"/>
</dbReference>
<proteinExistence type="predicted"/>
<dbReference type="AlphaFoldDB" id="A0A5C3MZ31"/>
<name>A0A5C3MZ31_9AGAM</name>
<evidence type="ECO:0000313" key="2">
    <source>
        <dbReference type="Proteomes" id="UP000305948"/>
    </source>
</evidence>
<sequence length="92" mass="10052">MFADSEQCAGLCSACVHTAHSLHSAPSERFPLLLSALQSNSHTPTIFTMSSQVHKCAVQRCDQPQPTVGHQLGINAAHIVRLYLELNMQPEI</sequence>
<keyword evidence="2" id="KW-1185">Reference proteome</keyword>
<dbReference type="EMBL" id="ML213512">
    <property type="protein sequence ID" value="TFK50749.1"/>
    <property type="molecule type" value="Genomic_DNA"/>
</dbReference>
<organism evidence="1 2">
    <name type="scientific">Heliocybe sulcata</name>
    <dbReference type="NCBI Taxonomy" id="5364"/>
    <lineage>
        <taxon>Eukaryota</taxon>
        <taxon>Fungi</taxon>
        <taxon>Dikarya</taxon>
        <taxon>Basidiomycota</taxon>
        <taxon>Agaricomycotina</taxon>
        <taxon>Agaricomycetes</taxon>
        <taxon>Gloeophyllales</taxon>
        <taxon>Gloeophyllaceae</taxon>
        <taxon>Heliocybe</taxon>
    </lineage>
</organism>
<gene>
    <name evidence="1" type="ORF">OE88DRAFT_173035</name>
</gene>
<accession>A0A5C3MZ31</accession>
<protein>
    <submittedName>
        <fullName evidence="1">Uncharacterized protein</fullName>
    </submittedName>
</protein>
<reference evidence="1 2" key="1">
    <citation type="journal article" date="2019" name="Nat. Ecol. Evol.">
        <title>Megaphylogeny resolves global patterns of mushroom evolution.</title>
        <authorList>
            <person name="Varga T."/>
            <person name="Krizsan K."/>
            <person name="Foldi C."/>
            <person name="Dima B."/>
            <person name="Sanchez-Garcia M."/>
            <person name="Sanchez-Ramirez S."/>
            <person name="Szollosi G.J."/>
            <person name="Szarkandi J.G."/>
            <person name="Papp V."/>
            <person name="Albert L."/>
            <person name="Andreopoulos W."/>
            <person name="Angelini C."/>
            <person name="Antonin V."/>
            <person name="Barry K.W."/>
            <person name="Bougher N.L."/>
            <person name="Buchanan P."/>
            <person name="Buyck B."/>
            <person name="Bense V."/>
            <person name="Catcheside P."/>
            <person name="Chovatia M."/>
            <person name="Cooper J."/>
            <person name="Damon W."/>
            <person name="Desjardin D."/>
            <person name="Finy P."/>
            <person name="Geml J."/>
            <person name="Haridas S."/>
            <person name="Hughes K."/>
            <person name="Justo A."/>
            <person name="Karasinski D."/>
            <person name="Kautmanova I."/>
            <person name="Kiss B."/>
            <person name="Kocsube S."/>
            <person name="Kotiranta H."/>
            <person name="LaButti K.M."/>
            <person name="Lechner B.E."/>
            <person name="Liimatainen K."/>
            <person name="Lipzen A."/>
            <person name="Lukacs Z."/>
            <person name="Mihaltcheva S."/>
            <person name="Morgado L.N."/>
            <person name="Niskanen T."/>
            <person name="Noordeloos M.E."/>
            <person name="Ohm R.A."/>
            <person name="Ortiz-Santana B."/>
            <person name="Ovrebo C."/>
            <person name="Racz N."/>
            <person name="Riley R."/>
            <person name="Savchenko A."/>
            <person name="Shiryaev A."/>
            <person name="Soop K."/>
            <person name="Spirin V."/>
            <person name="Szebenyi C."/>
            <person name="Tomsovsky M."/>
            <person name="Tulloss R.E."/>
            <person name="Uehling J."/>
            <person name="Grigoriev I.V."/>
            <person name="Vagvolgyi C."/>
            <person name="Papp T."/>
            <person name="Martin F.M."/>
            <person name="Miettinen O."/>
            <person name="Hibbett D.S."/>
            <person name="Nagy L.G."/>
        </authorList>
    </citation>
    <scope>NUCLEOTIDE SEQUENCE [LARGE SCALE GENOMIC DNA]</scope>
    <source>
        <strain evidence="1 2">OMC1185</strain>
    </source>
</reference>